<name>E1VAE3_HALED</name>
<dbReference type="STRING" id="768066.HELO_2105"/>
<dbReference type="EMBL" id="FN869568">
    <property type="protein sequence ID" value="CBV41989.1"/>
    <property type="molecule type" value="Genomic_DNA"/>
</dbReference>
<keyword evidence="1" id="KW-0805">Transcription regulation</keyword>
<dbReference type="InterPro" id="IPR010982">
    <property type="entry name" value="Lambda_DNA-bd_dom_sf"/>
</dbReference>
<dbReference type="AlphaFoldDB" id="E1VAE3"/>
<dbReference type="SUPFAM" id="SSF47413">
    <property type="entry name" value="lambda repressor-like DNA-binding domains"/>
    <property type="match status" value="1"/>
</dbReference>
<evidence type="ECO:0000256" key="2">
    <source>
        <dbReference type="ARBA" id="ARBA00023125"/>
    </source>
</evidence>
<dbReference type="KEGG" id="hel:HELO_2105"/>
<dbReference type="InterPro" id="IPR001387">
    <property type="entry name" value="Cro/C1-type_HTH"/>
</dbReference>
<dbReference type="SMART" id="SM00530">
    <property type="entry name" value="HTH_XRE"/>
    <property type="match status" value="1"/>
</dbReference>
<dbReference type="SUPFAM" id="SSF51306">
    <property type="entry name" value="LexA/Signal peptidase"/>
    <property type="match status" value="1"/>
</dbReference>
<dbReference type="PROSITE" id="PS50943">
    <property type="entry name" value="HTH_CROC1"/>
    <property type="match status" value="1"/>
</dbReference>
<evidence type="ECO:0000256" key="1">
    <source>
        <dbReference type="ARBA" id="ARBA00023015"/>
    </source>
</evidence>
<dbReference type="InterPro" id="IPR015927">
    <property type="entry name" value="Peptidase_S24_S26A/B/C"/>
</dbReference>
<dbReference type="PANTHER" id="PTHR40661:SF3">
    <property type="entry name" value="FELS-1 PROPHAGE TRANSCRIPTIONAL REGULATOR"/>
    <property type="match status" value="1"/>
</dbReference>
<dbReference type="Gene3D" id="2.10.109.10">
    <property type="entry name" value="Umud Fragment, subunit A"/>
    <property type="match status" value="1"/>
</dbReference>
<dbReference type="eggNOG" id="COG1974">
    <property type="taxonomic scope" value="Bacteria"/>
</dbReference>
<organism evidence="5 6">
    <name type="scientific">Halomonas elongata (strain ATCC 33173 / DSM 2581 / NBRC 15536 / NCIMB 2198 / 1H9)</name>
    <dbReference type="NCBI Taxonomy" id="768066"/>
    <lineage>
        <taxon>Bacteria</taxon>
        <taxon>Pseudomonadati</taxon>
        <taxon>Pseudomonadota</taxon>
        <taxon>Gammaproteobacteria</taxon>
        <taxon>Oceanospirillales</taxon>
        <taxon>Halomonadaceae</taxon>
        <taxon>Halomonas</taxon>
    </lineage>
</organism>
<dbReference type="HOGENOM" id="CLU_066192_1_3_6"/>
<dbReference type="Pfam" id="PF00717">
    <property type="entry name" value="Peptidase_S24"/>
    <property type="match status" value="1"/>
</dbReference>
<dbReference type="PANTHER" id="PTHR40661">
    <property type="match status" value="1"/>
</dbReference>
<evidence type="ECO:0000313" key="6">
    <source>
        <dbReference type="Proteomes" id="UP000008707"/>
    </source>
</evidence>
<dbReference type="CDD" id="cd06529">
    <property type="entry name" value="S24_LexA-like"/>
    <property type="match status" value="1"/>
</dbReference>
<keyword evidence="3" id="KW-0804">Transcription</keyword>
<sequence length="251" mass="27694">MHLSQGQMHLPYARGAGIIALMQKEKPRDVIRRLINESGKRAIDVAREAGVPQSTLSRILTGKIEEPSDRPVAKLAEYFGVSGDQIRGREPIETEGSADKIAQHPALHESNVAPPPKLEGYVPVISWVQAGSWTEVCNVDAVSEEMVPRPPACSDRTFALRVKGQSMAPKYEPDLIIYVDPEVLPFDGDDVVAVLTDSNEATFKQFVEEPGDDKMLKARNPSWPDPYIPINGNCEIVGVVIATMWMRKPRA</sequence>
<dbReference type="Proteomes" id="UP000008707">
    <property type="component" value="Chromosome"/>
</dbReference>
<evidence type="ECO:0000313" key="5">
    <source>
        <dbReference type="EMBL" id="CBV41989.1"/>
    </source>
</evidence>
<dbReference type="Pfam" id="PF01381">
    <property type="entry name" value="HTH_3"/>
    <property type="match status" value="1"/>
</dbReference>
<evidence type="ECO:0000259" key="4">
    <source>
        <dbReference type="PROSITE" id="PS50943"/>
    </source>
</evidence>
<proteinExistence type="predicted"/>
<dbReference type="Gene3D" id="1.10.260.40">
    <property type="entry name" value="lambda repressor-like DNA-binding domains"/>
    <property type="match status" value="1"/>
</dbReference>
<dbReference type="MEROPS" id="S24.A20"/>
<protein>
    <submittedName>
        <fullName evidence="5">HTH/peptidase S24 domain protein</fullName>
    </submittedName>
</protein>
<reference evidence="6" key="1">
    <citation type="journal article" date="2011" name="Environ. Microbiol.">
        <title>A blueprint of ectoine metabolism from the genome of the industrial producer Halomonas elongata DSM 2581(T).</title>
        <authorList>
            <person name="Schwibbert K."/>
            <person name="Marin-Sanguino A."/>
            <person name="Bagyan I."/>
            <person name="Heidrich G."/>
            <person name="Lentzen G."/>
            <person name="Seitz H."/>
            <person name="Rampp M."/>
            <person name="Schuster S.C."/>
            <person name="Klenk H.P."/>
            <person name="Pfeiffer F."/>
            <person name="Oesterhelt D."/>
            <person name="Kunte H.J."/>
        </authorList>
    </citation>
    <scope>NUCLEOTIDE SEQUENCE [LARGE SCALE GENOMIC DNA]</scope>
    <source>
        <strain evidence="6">ATCC 33173 / DSM 2581 / NBRC 15536 / NCIMB 2198 / 1H9</strain>
    </source>
</reference>
<dbReference type="InterPro" id="IPR039418">
    <property type="entry name" value="LexA-like"/>
</dbReference>
<dbReference type="GO" id="GO:0003677">
    <property type="term" value="F:DNA binding"/>
    <property type="evidence" value="ECO:0007669"/>
    <property type="project" value="UniProtKB-KW"/>
</dbReference>
<accession>E1VAE3</accession>
<gene>
    <name evidence="5" type="ordered locus">HELO_2105</name>
</gene>
<feature type="domain" description="HTH cro/C1-type" evidence="4">
    <location>
        <begin position="31"/>
        <end position="86"/>
    </location>
</feature>
<dbReference type="OrthoDB" id="9791537at2"/>
<evidence type="ECO:0000256" key="3">
    <source>
        <dbReference type="ARBA" id="ARBA00023163"/>
    </source>
</evidence>
<dbReference type="CDD" id="cd00093">
    <property type="entry name" value="HTH_XRE"/>
    <property type="match status" value="1"/>
</dbReference>
<dbReference type="InterPro" id="IPR036286">
    <property type="entry name" value="LexA/Signal_pep-like_sf"/>
</dbReference>
<keyword evidence="2" id="KW-0238">DNA-binding</keyword>